<dbReference type="EMBL" id="JADNRY010000162">
    <property type="protein sequence ID" value="KAF9062782.1"/>
    <property type="molecule type" value="Genomic_DNA"/>
</dbReference>
<keyword evidence="1" id="KW-0808">Transferase</keyword>
<evidence type="ECO:0000256" key="1">
    <source>
        <dbReference type="ARBA" id="ARBA00022679"/>
    </source>
</evidence>
<dbReference type="PANTHER" id="PTHR48045:SF31">
    <property type="entry name" value="UDP-GLYCOSYLTRANSFERASE 76B1-LIKE"/>
    <property type="match status" value="1"/>
</dbReference>
<dbReference type="GO" id="GO:0008194">
    <property type="term" value="F:UDP-glycosyltransferase activity"/>
    <property type="evidence" value="ECO:0007669"/>
    <property type="project" value="InterPro"/>
</dbReference>
<dbReference type="SUPFAM" id="SSF53756">
    <property type="entry name" value="UDP-Glycosyltransferase/glycogen phosphorylase"/>
    <property type="match status" value="1"/>
</dbReference>
<protein>
    <recommendedName>
        <fullName evidence="4">UDP-Glycosyltransferase/glycogen phosphorylase</fullName>
    </recommendedName>
</protein>
<comment type="caution">
    <text evidence="2">The sequence shown here is derived from an EMBL/GenBank/DDBJ whole genome shotgun (WGS) entry which is preliminary data.</text>
</comment>
<proteinExistence type="predicted"/>
<dbReference type="Proteomes" id="UP000772434">
    <property type="component" value="Unassembled WGS sequence"/>
</dbReference>
<name>A0A9P5PGI9_9AGAR</name>
<evidence type="ECO:0008006" key="4">
    <source>
        <dbReference type="Google" id="ProtNLM"/>
    </source>
</evidence>
<dbReference type="Pfam" id="PF00201">
    <property type="entry name" value="UDPGT"/>
    <property type="match status" value="1"/>
</dbReference>
<dbReference type="InterPro" id="IPR002213">
    <property type="entry name" value="UDP_glucos_trans"/>
</dbReference>
<dbReference type="OrthoDB" id="5835829at2759"/>
<dbReference type="CDD" id="cd03784">
    <property type="entry name" value="GT1_Gtf-like"/>
    <property type="match status" value="1"/>
</dbReference>
<dbReference type="PANTHER" id="PTHR48045">
    <property type="entry name" value="UDP-GLYCOSYLTRANSFERASE 72B1"/>
    <property type="match status" value="1"/>
</dbReference>
<gene>
    <name evidence="2" type="ORF">BDP27DRAFT_1336118</name>
</gene>
<organism evidence="2 3">
    <name type="scientific">Rhodocollybia butyracea</name>
    <dbReference type="NCBI Taxonomy" id="206335"/>
    <lineage>
        <taxon>Eukaryota</taxon>
        <taxon>Fungi</taxon>
        <taxon>Dikarya</taxon>
        <taxon>Basidiomycota</taxon>
        <taxon>Agaricomycotina</taxon>
        <taxon>Agaricomycetes</taxon>
        <taxon>Agaricomycetidae</taxon>
        <taxon>Agaricales</taxon>
        <taxon>Marasmiineae</taxon>
        <taxon>Omphalotaceae</taxon>
        <taxon>Rhodocollybia</taxon>
    </lineage>
</organism>
<evidence type="ECO:0000313" key="2">
    <source>
        <dbReference type="EMBL" id="KAF9062782.1"/>
    </source>
</evidence>
<evidence type="ECO:0000313" key="3">
    <source>
        <dbReference type="Proteomes" id="UP000772434"/>
    </source>
</evidence>
<dbReference type="AlphaFoldDB" id="A0A9P5PGI9"/>
<reference evidence="2" key="1">
    <citation type="submission" date="2020-11" db="EMBL/GenBank/DDBJ databases">
        <authorList>
            <consortium name="DOE Joint Genome Institute"/>
            <person name="Ahrendt S."/>
            <person name="Riley R."/>
            <person name="Andreopoulos W."/>
            <person name="Labutti K."/>
            <person name="Pangilinan J."/>
            <person name="Ruiz-Duenas F.J."/>
            <person name="Barrasa J.M."/>
            <person name="Sanchez-Garcia M."/>
            <person name="Camarero S."/>
            <person name="Miyauchi S."/>
            <person name="Serrano A."/>
            <person name="Linde D."/>
            <person name="Babiker R."/>
            <person name="Drula E."/>
            <person name="Ayuso-Fernandez I."/>
            <person name="Pacheco R."/>
            <person name="Padilla G."/>
            <person name="Ferreira P."/>
            <person name="Barriuso J."/>
            <person name="Kellner H."/>
            <person name="Castanera R."/>
            <person name="Alfaro M."/>
            <person name="Ramirez L."/>
            <person name="Pisabarro A.G."/>
            <person name="Kuo A."/>
            <person name="Tritt A."/>
            <person name="Lipzen A."/>
            <person name="He G."/>
            <person name="Yan M."/>
            <person name="Ng V."/>
            <person name="Cullen D."/>
            <person name="Martin F."/>
            <person name="Rosso M.-N."/>
            <person name="Henrissat B."/>
            <person name="Hibbett D."/>
            <person name="Martinez A.T."/>
            <person name="Grigoriev I.V."/>
        </authorList>
    </citation>
    <scope>NUCLEOTIDE SEQUENCE</scope>
    <source>
        <strain evidence="2">AH 40177</strain>
    </source>
</reference>
<dbReference type="Gene3D" id="3.40.50.2000">
    <property type="entry name" value="Glycogen Phosphorylase B"/>
    <property type="match status" value="2"/>
</dbReference>
<keyword evidence="3" id="KW-1185">Reference proteome</keyword>
<sequence>MGPTKNILVHAVRHWGHNKPLVALSVLITRSRPEVMVTLITTGLIYPKFVDELKSKLSKEEYEQLSPRIIVIDIVGPETNPFEQLKEFAPAFTALCNSEPITCKSSGKLLSGLPPPAVTIVDPFAPYAFESIRSTKIPIIAWFTAPSGTLLRLFGPESLGGIADPMLDTEAGLAAARAQASAYSQPISDPSPRVAVSSAYEKSKFPGSPPMYTHEWDPQISLLSANMLINFGQIYSRVADGVISVTNSVYEKEAVNATRTWLAGIGKSFYALAPLSLPKPKRRSESDKEVLQFLDAMKGRFGLKSLIHISFGAFFWPPEQSKLVVLIETLIANQTPFVLSYASPLANLSADFIASINESGIGFSSPWTPQEAILQHEVTGFFITHGGWNSIQESFEHKVPLIFWPLGADQPLNAAVLSIMHKAAFELIEVRSGENGTKPLLRFENTDYEPTFTVDAVKTEVEQLLVKIKGEEGRVVRANFEKLADEMGRNWDKGKQSRTDLDEFLKKYVD</sequence>
<accession>A0A9P5PGI9</accession>